<keyword evidence="2" id="KW-1185">Reference proteome</keyword>
<name>A0A850SZQ5_9BACT</name>
<gene>
    <name evidence="1" type="ORF">HXW94_17610</name>
</gene>
<evidence type="ECO:0000313" key="1">
    <source>
        <dbReference type="EMBL" id="NWH06774.1"/>
    </source>
</evidence>
<dbReference type="EMBL" id="JACADJ010000110">
    <property type="protein sequence ID" value="NWH06774.1"/>
    <property type="molecule type" value="Genomic_DNA"/>
</dbReference>
<dbReference type="Pfam" id="PF13689">
    <property type="entry name" value="DUF4154"/>
    <property type="match status" value="1"/>
</dbReference>
<dbReference type="RefSeq" id="WP_178368225.1">
    <property type="nucleotide sequence ID" value="NZ_JACADJ010000110.1"/>
</dbReference>
<sequence length="193" mass="21587">MPKLRGSFKMMRRKVVSKLVVVFLVLSFMAGGVAAQDWTARLSVSEYKLRAAYLYNFSKFIRWPDSAFASKDAAFVIGFFGEDAPMEIAGLLTSRAIGSRPIHVRQYRIGEHMDGCHMLYLQSNQEWKPVLKTLKSSRIITVGDAPSFADDGGAIQLLTIRNRLRFIINLKAPGFAGVDLDSRLLSLALEIKD</sequence>
<comment type="caution">
    <text evidence="1">The sequence shown here is derived from an EMBL/GenBank/DDBJ whole genome shotgun (WGS) entry which is preliminary data.</text>
</comment>
<organism evidence="1 2">
    <name type="scientific">Desulfobacter latus</name>
    <dbReference type="NCBI Taxonomy" id="2292"/>
    <lineage>
        <taxon>Bacteria</taxon>
        <taxon>Pseudomonadati</taxon>
        <taxon>Thermodesulfobacteriota</taxon>
        <taxon>Desulfobacteria</taxon>
        <taxon>Desulfobacterales</taxon>
        <taxon>Desulfobacteraceae</taxon>
        <taxon>Desulfobacter</taxon>
    </lineage>
</organism>
<dbReference type="InterPro" id="IPR025293">
    <property type="entry name" value="YfiR/HmsC-like"/>
</dbReference>
<dbReference type="Proteomes" id="UP000553343">
    <property type="component" value="Unassembled WGS sequence"/>
</dbReference>
<dbReference type="AlphaFoldDB" id="A0A850SZQ5"/>
<protein>
    <submittedName>
        <fullName evidence="1">YfiR family protein</fullName>
    </submittedName>
</protein>
<reference evidence="1 2" key="1">
    <citation type="submission" date="2020-06" db="EMBL/GenBank/DDBJ databases">
        <title>High-quality draft genome of sulfate reducer Desulfobacter latus type strain AcrS2 isolated from marine sediment.</title>
        <authorList>
            <person name="Hoppe M."/>
            <person name="Larsen C.K."/>
            <person name="Marshall I.P.G."/>
            <person name="Schramm A."/>
            <person name="Marietou A.G."/>
        </authorList>
    </citation>
    <scope>NUCLEOTIDE SEQUENCE [LARGE SCALE GENOMIC DNA]</scope>
    <source>
        <strain evidence="1 2">AcRS2</strain>
    </source>
</reference>
<proteinExistence type="predicted"/>
<evidence type="ECO:0000313" key="2">
    <source>
        <dbReference type="Proteomes" id="UP000553343"/>
    </source>
</evidence>
<accession>A0A850SZQ5</accession>